<sequence>METLTINEAQEEKRLLKPKRERQYSFDLLRILACYMVIQVHAGEFYYICPGFTICKDDGSVWAGLLGSFLRAAVPIFVMLTGYFVLPIKVGTATFLKKRCMRILLPYAFWCLAYASYDLIAKKTNVLEFFKAITRIPISYGTEVGHLWYIQMSIGLDLFFPIISPWIASSNREGFLYYLVLWAFSLFYPYIHLYYPNIFGECFWNNIHTFYYFTGYVGYAVLGQYLRRFHSEKGKWDALVGFLCLFSGGLVTMWIFFERLKTVATIPELELSWGFPTINVAVMSLGYFLLFKNITVRCPNWLKKVIAKFSEMSYGMYLAHIIVLNLFHLAFNNIIPNQGAKIMILAILSFFGVFLVVWLISFIPYSHFIIG</sequence>
<dbReference type="Proteomes" id="UP001281761">
    <property type="component" value="Unassembled WGS sequence"/>
</dbReference>
<keyword evidence="8" id="KW-0808">Transferase</keyword>
<keyword evidence="4 6" id="KW-1133">Transmembrane helix</keyword>
<feature type="transmembrane region" description="Helical" evidence="6">
    <location>
        <begin position="100"/>
        <end position="117"/>
    </location>
</feature>
<feature type="transmembrane region" description="Helical" evidence="6">
    <location>
        <begin position="312"/>
        <end position="331"/>
    </location>
</feature>
<gene>
    <name evidence="8" type="ORF">BLNAU_10618</name>
</gene>
<accession>A0ABQ9XSD3</accession>
<evidence type="ECO:0000256" key="3">
    <source>
        <dbReference type="ARBA" id="ARBA00022692"/>
    </source>
</evidence>
<feature type="transmembrane region" description="Helical" evidence="6">
    <location>
        <begin position="207"/>
        <end position="226"/>
    </location>
</feature>
<evidence type="ECO:0000256" key="4">
    <source>
        <dbReference type="ARBA" id="ARBA00022989"/>
    </source>
</evidence>
<comment type="subcellular location">
    <subcellularLocation>
        <location evidence="1">Cell membrane</location>
        <topology evidence="1">Multi-pass membrane protein</topology>
    </subcellularLocation>
</comment>
<keyword evidence="2" id="KW-1003">Cell membrane</keyword>
<keyword evidence="3 6" id="KW-0812">Transmembrane</keyword>
<evidence type="ECO:0000256" key="2">
    <source>
        <dbReference type="ARBA" id="ARBA00022475"/>
    </source>
</evidence>
<dbReference type="PANTHER" id="PTHR40074:SF2">
    <property type="entry name" value="O-ACETYLTRANSFERASE WECH"/>
    <property type="match status" value="1"/>
</dbReference>
<feature type="transmembrane region" description="Helical" evidence="6">
    <location>
        <begin position="28"/>
        <end position="48"/>
    </location>
</feature>
<keyword evidence="5 6" id="KW-0472">Membrane</keyword>
<feature type="domain" description="Acyltransferase 3" evidence="7">
    <location>
        <begin position="24"/>
        <end position="361"/>
    </location>
</feature>
<feature type="transmembrane region" description="Helical" evidence="6">
    <location>
        <begin position="273"/>
        <end position="291"/>
    </location>
</feature>
<evidence type="ECO:0000256" key="1">
    <source>
        <dbReference type="ARBA" id="ARBA00004651"/>
    </source>
</evidence>
<dbReference type="GO" id="GO:0016746">
    <property type="term" value="F:acyltransferase activity"/>
    <property type="evidence" value="ECO:0007669"/>
    <property type="project" value="UniProtKB-KW"/>
</dbReference>
<protein>
    <submittedName>
        <fullName evidence="8">Acyltransferase family protein</fullName>
    </submittedName>
</protein>
<feature type="transmembrane region" description="Helical" evidence="6">
    <location>
        <begin position="175"/>
        <end position="195"/>
    </location>
</feature>
<keyword evidence="8" id="KW-0012">Acyltransferase</keyword>
<evidence type="ECO:0000259" key="7">
    <source>
        <dbReference type="Pfam" id="PF01757"/>
    </source>
</evidence>
<feature type="transmembrane region" description="Helical" evidence="6">
    <location>
        <begin position="238"/>
        <end position="257"/>
    </location>
</feature>
<evidence type="ECO:0000256" key="5">
    <source>
        <dbReference type="ARBA" id="ARBA00023136"/>
    </source>
</evidence>
<feature type="transmembrane region" description="Helical" evidence="6">
    <location>
        <begin position="147"/>
        <end position="168"/>
    </location>
</feature>
<keyword evidence="9" id="KW-1185">Reference proteome</keyword>
<dbReference type="EMBL" id="JARBJD010000078">
    <property type="protein sequence ID" value="KAK2954450.1"/>
    <property type="molecule type" value="Genomic_DNA"/>
</dbReference>
<dbReference type="PANTHER" id="PTHR40074">
    <property type="entry name" value="O-ACETYLTRANSFERASE WECH"/>
    <property type="match status" value="1"/>
</dbReference>
<evidence type="ECO:0000313" key="9">
    <source>
        <dbReference type="Proteomes" id="UP001281761"/>
    </source>
</evidence>
<dbReference type="InterPro" id="IPR002656">
    <property type="entry name" value="Acyl_transf_3_dom"/>
</dbReference>
<feature type="transmembrane region" description="Helical" evidence="6">
    <location>
        <begin position="68"/>
        <end position="88"/>
    </location>
</feature>
<organism evidence="8 9">
    <name type="scientific">Blattamonas nauphoetae</name>
    <dbReference type="NCBI Taxonomy" id="2049346"/>
    <lineage>
        <taxon>Eukaryota</taxon>
        <taxon>Metamonada</taxon>
        <taxon>Preaxostyla</taxon>
        <taxon>Oxymonadida</taxon>
        <taxon>Blattamonas</taxon>
    </lineage>
</organism>
<feature type="transmembrane region" description="Helical" evidence="6">
    <location>
        <begin position="343"/>
        <end position="365"/>
    </location>
</feature>
<comment type="caution">
    <text evidence="8">The sequence shown here is derived from an EMBL/GenBank/DDBJ whole genome shotgun (WGS) entry which is preliminary data.</text>
</comment>
<reference evidence="8 9" key="1">
    <citation type="journal article" date="2022" name="bioRxiv">
        <title>Genomics of Preaxostyla Flagellates Illuminates Evolutionary Transitions and the Path Towards Mitochondrial Loss.</title>
        <authorList>
            <person name="Novak L.V.F."/>
            <person name="Treitli S.C."/>
            <person name="Pyrih J."/>
            <person name="Halakuc P."/>
            <person name="Pipaliya S.V."/>
            <person name="Vacek V."/>
            <person name="Brzon O."/>
            <person name="Soukal P."/>
            <person name="Eme L."/>
            <person name="Dacks J.B."/>
            <person name="Karnkowska A."/>
            <person name="Elias M."/>
            <person name="Hampl V."/>
        </authorList>
    </citation>
    <scope>NUCLEOTIDE SEQUENCE [LARGE SCALE GENOMIC DNA]</scope>
    <source>
        <strain evidence="8">NAU3</strain>
        <tissue evidence="8">Gut</tissue>
    </source>
</reference>
<name>A0ABQ9XSD3_9EUKA</name>
<evidence type="ECO:0000313" key="8">
    <source>
        <dbReference type="EMBL" id="KAK2954450.1"/>
    </source>
</evidence>
<dbReference type="Pfam" id="PF01757">
    <property type="entry name" value="Acyl_transf_3"/>
    <property type="match status" value="1"/>
</dbReference>
<proteinExistence type="predicted"/>
<evidence type="ECO:0000256" key="6">
    <source>
        <dbReference type="SAM" id="Phobius"/>
    </source>
</evidence>